<evidence type="ECO:0000256" key="1">
    <source>
        <dbReference type="SAM" id="MobiDB-lite"/>
    </source>
</evidence>
<proteinExistence type="predicted"/>
<comment type="caution">
    <text evidence="2">The sequence shown here is derived from an EMBL/GenBank/DDBJ whole genome shotgun (WGS) entry which is preliminary data.</text>
</comment>
<gene>
    <name evidence="2" type="ORF">E2C01_000795</name>
</gene>
<dbReference type="Proteomes" id="UP000324222">
    <property type="component" value="Unassembled WGS sequence"/>
</dbReference>
<feature type="compositionally biased region" description="Basic and acidic residues" evidence="1">
    <location>
        <begin position="79"/>
        <end position="95"/>
    </location>
</feature>
<name>A0A5B7CG29_PORTR</name>
<feature type="compositionally biased region" description="Polar residues" evidence="1">
    <location>
        <begin position="68"/>
        <end position="77"/>
    </location>
</feature>
<sequence length="95" mass="10859">MLPHPKTPISHKSPKIVGNESQDEFKKKYWYESCFIKLGADCIDIHDFPFLANPMHWSARAGRIQQLYTNSSSSRRTGASRERPPTSRDRKGGVL</sequence>
<protein>
    <submittedName>
        <fullName evidence="2">Uncharacterized protein</fullName>
    </submittedName>
</protein>
<keyword evidence="3" id="KW-1185">Reference proteome</keyword>
<accession>A0A5B7CG29</accession>
<dbReference type="EMBL" id="VSRR010000022">
    <property type="protein sequence ID" value="MPC08218.1"/>
    <property type="molecule type" value="Genomic_DNA"/>
</dbReference>
<feature type="region of interest" description="Disordered" evidence="1">
    <location>
        <begin position="68"/>
        <end position="95"/>
    </location>
</feature>
<evidence type="ECO:0000313" key="2">
    <source>
        <dbReference type="EMBL" id="MPC08218.1"/>
    </source>
</evidence>
<evidence type="ECO:0000313" key="3">
    <source>
        <dbReference type="Proteomes" id="UP000324222"/>
    </source>
</evidence>
<dbReference type="AlphaFoldDB" id="A0A5B7CG29"/>
<reference evidence="2 3" key="1">
    <citation type="submission" date="2019-05" db="EMBL/GenBank/DDBJ databases">
        <title>Another draft genome of Portunus trituberculatus and its Hox gene families provides insights of decapod evolution.</title>
        <authorList>
            <person name="Jeong J.-H."/>
            <person name="Song I."/>
            <person name="Kim S."/>
            <person name="Choi T."/>
            <person name="Kim D."/>
            <person name="Ryu S."/>
            <person name="Kim W."/>
        </authorList>
    </citation>
    <scope>NUCLEOTIDE SEQUENCE [LARGE SCALE GENOMIC DNA]</scope>
    <source>
        <tissue evidence="2">Muscle</tissue>
    </source>
</reference>
<organism evidence="2 3">
    <name type="scientific">Portunus trituberculatus</name>
    <name type="common">Swimming crab</name>
    <name type="synonym">Neptunus trituberculatus</name>
    <dbReference type="NCBI Taxonomy" id="210409"/>
    <lineage>
        <taxon>Eukaryota</taxon>
        <taxon>Metazoa</taxon>
        <taxon>Ecdysozoa</taxon>
        <taxon>Arthropoda</taxon>
        <taxon>Crustacea</taxon>
        <taxon>Multicrustacea</taxon>
        <taxon>Malacostraca</taxon>
        <taxon>Eumalacostraca</taxon>
        <taxon>Eucarida</taxon>
        <taxon>Decapoda</taxon>
        <taxon>Pleocyemata</taxon>
        <taxon>Brachyura</taxon>
        <taxon>Eubrachyura</taxon>
        <taxon>Portunoidea</taxon>
        <taxon>Portunidae</taxon>
        <taxon>Portuninae</taxon>
        <taxon>Portunus</taxon>
    </lineage>
</organism>